<reference evidence="1 2" key="1">
    <citation type="submission" date="2013-12" db="EMBL/GenBank/DDBJ databases">
        <title>Draft genome of the parsitic nematode Ancylostoma duodenale.</title>
        <authorList>
            <person name="Mitreva M."/>
        </authorList>
    </citation>
    <scope>NUCLEOTIDE SEQUENCE [LARGE SCALE GENOMIC DNA]</scope>
    <source>
        <strain evidence="1 2">Zhejiang</strain>
    </source>
</reference>
<evidence type="ECO:0000313" key="2">
    <source>
        <dbReference type="Proteomes" id="UP000054047"/>
    </source>
</evidence>
<evidence type="ECO:0000313" key="1">
    <source>
        <dbReference type="EMBL" id="KIH53032.1"/>
    </source>
</evidence>
<sequence length="170" mass="16758">MVWHEGGNDTNAAARPLQRRFGFVQTLCLWWPMSLPELRNDAYPIPPVAPRATPPVGCTPTAGGTVCPPVAAQPVAPPAAPPVAPPVAPPPPPVAASMAQPVAGPPIGGVGPIGGGAPVYIIVTHALGGLGGSGRVVSGGGIVGGVGPGPFIPRPSGGVGHIRPLIQYSG</sequence>
<accession>A0A0C2CTA3</accession>
<organism evidence="1 2">
    <name type="scientific">Ancylostoma duodenale</name>
    <dbReference type="NCBI Taxonomy" id="51022"/>
    <lineage>
        <taxon>Eukaryota</taxon>
        <taxon>Metazoa</taxon>
        <taxon>Ecdysozoa</taxon>
        <taxon>Nematoda</taxon>
        <taxon>Chromadorea</taxon>
        <taxon>Rhabditida</taxon>
        <taxon>Rhabditina</taxon>
        <taxon>Rhabditomorpha</taxon>
        <taxon>Strongyloidea</taxon>
        <taxon>Ancylostomatidae</taxon>
        <taxon>Ancylostomatinae</taxon>
        <taxon>Ancylostoma</taxon>
    </lineage>
</organism>
<name>A0A0C2CTA3_9BILA</name>
<dbReference type="Proteomes" id="UP000054047">
    <property type="component" value="Unassembled WGS sequence"/>
</dbReference>
<dbReference type="EMBL" id="KN742203">
    <property type="protein sequence ID" value="KIH53032.1"/>
    <property type="molecule type" value="Genomic_DNA"/>
</dbReference>
<dbReference type="AlphaFoldDB" id="A0A0C2CTA3"/>
<proteinExistence type="predicted"/>
<keyword evidence="2" id="KW-1185">Reference proteome</keyword>
<gene>
    <name evidence="1" type="ORF">ANCDUO_16851</name>
</gene>
<protein>
    <submittedName>
        <fullName evidence="1">Uncharacterized protein</fullName>
    </submittedName>
</protein>